<name>A0A9Q8T5F6_9PEZI</name>
<proteinExistence type="predicted"/>
<dbReference type="Gene3D" id="3.40.50.300">
    <property type="entry name" value="P-loop containing nucleotide triphosphate hydrolases"/>
    <property type="match status" value="2"/>
</dbReference>
<dbReference type="GeneID" id="73348952"/>
<gene>
    <name evidence="6" type="ORF">CLUP02_15018</name>
</gene>
<dbReference type="InterPro" id="IPR027417">
    <property type="entry name" value="P-loop_NTPase"/>
</dbReference>
<evidence type="ECO:0000256" key="2">
    <source>
        <dbReference type="ARBA" id="ARBA00022840"/>
    </source>
</evidence>
<evidence type="ECO:0000256" key="1">
    <source>
        <dbReference type="ARBA" id="ARBA00022741"/>
    </source>
</evidence>
<dbReference type="SMART" id="SM00382">
    <property type="entry name" value="AAA"/>
    <property type="match status" value="2"/>
</dbReference>
<dbReference type="Proteomes" id="UP000830671">
    <property type="component" value="Chromosome 8"/>
</dbReference>
<dbReference type="RefSeq" id="XP_049151088.1">
    <property type="nucleotide sequence ID" value="XM_049293942.1"/>
</dbReference>
<dbReference type="Gene3D" id="1.10.8.60">
    <property type="match status" value="2"/>
</dbReference>
<dbReference type="GO" id="GO:0016887">
    <property type="term" value="F:ATP hydrolysis activity"/>
    <property type="evidence" value="ECO:0007669"/>
    <property type="project" value="InterPro"/>
</dbReference>
<dbReference type="AlphaFoldDB" id="A0A9Q8T5F6"/>
<organism evidence="6 7">
    <name type="scientific">Colletotrichum lupini</name>
    <dbReference type="NCBI Taxonomy" id="145971"/>
    <lineage>
        <taxon>Eukaryota</taxon>
        <taxon>Fungi</taxon>
        <taxon>Dikarya</taxon>
        <taxon>Ascomycota</taxon>
        <taxon>Pezizomycotina</taxon>
        <taxon>Sordariomycetes</taxon>
        <taxon>Hypocreomycetidae</taxon>
        <taxon>Glomerellales</taxon>
        <taxon>Glomerellaceae</taxon>
        <taxon>Colletotrichum</taxon>
        <taxon>Colletotrichum acutatum species complex</taxon>
    </lineage>
</organism>
<sequence length="857" mass="93833">MPHPGLGPTPLSTHATRDERSRNRRVSVFPFLDLKFFGLTSNSDHTQAIRHLIVPRAEHSGHDTTQPCRRLDHKTMAKTIDGKVRPLAPFDKTLEKSTLKGASRIYVNRDSLIQLTGSVDNGRRCVVTRTAAQDAAKSAATTTTTEPLRREAALWTLADKNISPNIILMSEAYREACGFELGDQITITMTETSAVPDAESVSILPVTTSEREKAEIKAWEGAWVGVIRFYLGRAEQVFPGMKFECVAPGSKQIFRITSVDGQTHNVARYVVSTVPTIVSGEEEEIVEEVRDVTKLVVPNIPGLHAEEKKLRSFLRGFNAKFVYKGQQKSCGIVIHGGRGTGKSYILNRIASTGWGRVFRIEENDKSSTVEEVFKQARTMQPSIILIDGLQALIGKDRANSTAITQRLGQQLDQLAEDALKNGTLPKVVVIATCLDYMTDVPPELQKRTRFERNIPLSIPNADGRLEILKSFEIPIQPEVKDVMLAKLSQQTHAYNASDLDRLIENAMIISAERLDPDEAGYDEEALGTPYLSREDLEHALRSTRPTAMHDVNLKPPTIHWQDVGGQESLKNALRNMITLTTTNDPTVQKLILTPPKGLLLYGPPGCSKTLSAQAMATESGFNFFAVKGAELLNMYVGESERAVRQLFERARAASPSIIFFDEIDSIGGQRAGNGGGGGAAKSQGAVNMLTTLLTEMDGFEALSGVLILAATNRPEAMDPALLRPGRFDRIVYVGPPDAAGREAVFNLYLRKLPLAADVDVAELSRLAEGFSGAEIKQIVNVATEPALSKTLSRTHIGATEEGSGGGGVRLDGEAEQVTVCMEDIVDAIKSVPKGITPQMLDGYEKWSKQFMKHQNQK</sequence>
<reference evidence="6" key="1">
    <citation type="journal article" date="2021" name="Mol. Plant Microbe Interact.">
        <title>Complete Genome Sequence of the Plant-Pathogenic Fungus Colletotrichum lupini.</title>
        <authorList>
            <person name="Baroncelli R."/>
            <person name="Pensec F."/>
            <person name="Da Lio D."/>
            <person name="Boufleur T."/>
            <person name="Vicente I."/>
            <person name="Sarrocco S."/>
            <person name="Picot A."/>
            <person name="Baraldi E."/>
            <person name="Sukno S."/>
            <person name="Thon M."/>
            <person name="Le Floch G."/>
        </authorList>
    </citation>
    <scope>NUCLEOTIDE SEQUENCE</scope>
    <source>
        <strain evidence="6">IMI 504893</strain>
    </source>
</reference>
<dbReference type="GO" id="GO:0005524">
    <property type="term" value="F:ATP binding"/>
    <property type="evidence" value="ECO:0007669"/>
    <property type="project" value="UniProtKB-KW"/>
</dbReference>
<evidence type="ECO:0000256" key="3">
    <source>
        <dbReference type="ARBA" id="ARBA00023054"/>
    </source>
</evidence>
<dbReference type="InterPro" id="IPR003593">
    <property type="entry name" value="AAA+_ATPase"/>
</dbReference>
<dbReference type="InterPro" id="IPR050168">
    <property type="entry name" value="AAA_ATPase_domain"/>
</dbReference>
<dbReference type="PANTHER" id="PTHR23077:SF27">
    <property type="entry name" value="ATPASE FAMILY GENE 2 PROTEIN HOMOLOG A"/>
    <property type="match status" value="1"/>
</dbReference>
<keyword evidence="2" id="KW-0067">ATP-binding</keyword>
<dbReference type="PROSITE" id="PS00674">
    <property type="entry name" value="AAA"/>
    <property type="match status" value="1"/>
</dbReference>
<accession>A0A9Q8T5F6</accession>
<protein>
    <submittedName>
        <fullName evidence="6">ATPase</fullName>
    </submittedName>
</protein>
<keyword evidence="1" id="KW-0547">Nucleotide-binding</keyword>
<dbReference type="EMBL" id="CP019480">
    <property type="protein sequence ID" value="UQC89487.1"/>
    <property type="molecule type" value="Genomic_DNA"/>
</dbReference>
<dbReference type="SUPFAM" id="SSF52540">
    <property type="entry name" value="P-loop containing nucleoside triphosphate hydrolases"/>
    <property type="match status" value="2"/>
</dbReference>
<keyword evidence="3" id="KW-0175">Coiled coil</keyword>
<feature type="domain" description="AAA+ ATPase" evidence="5">
    <location>
        <begin position="328"/>
        <end position="460"/>
    </location>
</feature>
<dbReference type="FunFam" id="3.40.50.300:FF:001025">
    <property type="entry name" value="ATPase family, AAA domain-containing 2B"/>
    <property type="match status" value="1"/>
</dbReference>
<dbReference type="InterPro" id="IPR003959">
    <property type="entry name" value="ATPase_AAA_core"/>
</dbReference>
<dbReference type="Pfam" id="PF00004">
    <property type="entry name" value="AAA"/>
    <property type="match status" value="2"/>
</dbReference>
<dbReference type="PANTHER" id="PTHR23077">
    <property type="entry name" value="AAA-FAMILY ATPASE"/>
    <property type="match status" value="1"/>
</dbReference>
<evidence type="ECO:0000313" key="6">
    <source>
        <dbReference type="EMBL" id="UQC89487.1"/>
    </source>
</evidence>
<evidence type="ECO:0000313" key="7">
    <source>
        <dbReference type="Proteomes" id="UP000830671"/>
    </source>
</evidence>
<evidence type="ECO:0000256" key="4">
    <source>
        <dbReference type="SAM" id="MobiDB-lite"/>
    </source>
</evidence>
<feature type="region of interest" description="Disordered" evidence="4">
    <location>
        <begin position="1"/>
        <end position="22"/>
    </location>
</feature>
<dbReference type="GO" id="GO:0005737">
    <property type="term" value="C:cytoplasm"/>
    <property type="evidence" value="ECO:0007669"/>
    <property type="project" value="TreeGrafter"/>
</dbReference>
<dbReference type="InterPro" id="IPR003960">
    <property type="entry name" value="ATPase_AAA_CS"/>
</dbReference>
<feature type="domain" description="AAA+ ATPase" evidence="5">
    <location>
        <begin position="594"/>
        <end position="737"/>
    </location>
</feature>
<keyword evidence="7" id="KW-1185">Reference proteome</keyword>
<evidence type="ECO:0000259" key="5">
    <source>
        <dbReference type="SMART" id="SM00382"/>
    </source>
</evidence>
<dbReference type="KEGG" id="clup:CLUP02_15018"/>